<dbReference type="Gene3D" id="3.30.450.40">
    <property type="match status" value="1"/>
</dbReference>
<keyword evidence="2 8" id="KW-0808">Transferase</keyword>
<dbReference type="PROSITE" id="PS50113">
    <property type="entry name" value="PAC"/>
    <property type="match status" value="1"/>
</dbReference>
<evidence type="ECO:0000256" key="1">
    <source>
        <dbReference type="ARBA" id="ARBA00022553"/>
    </source>
</evidence>
<dbReference type="Gene3D" id="3.40.50.2300">
    <property type="match status" value="1"/>
</dbReference>
<dbReference type="CDD" id="cd00082">
    <property type="entry name" value="HisKA"/>
    <property type="match status" value="1"/>
</dbReference>
<dbReference type="Pfam" id="PF08448">
    <property type="entry name" value="PAS_4"/>
    <property type="match status" value="1"/>
</dbReference>
<dbReference type="SUPFAM" id="SSF47384">
    <property type="entry name" value="Homodimeric domain of signal transducing histidine kinase"/>
    <property type="match status" value="1"/>
</dbReference>
<feature type="domain" description="PAC" evidence="7">
    <location>
        <begin position="262"/>
        <end position="314"/>
    </location>
</feature>
<dbReference type="SUPFAM" id="SSF52172">
    <property type="entry name" value="CheY-like"/>
    <property type="match status" value="1"/>
</dbReference>
<feature type="domain" description="PAS" evidence="6">
    <location>
        <begin position="189"/>
        <end position="233"/>
    </location>
</feature>
<dbReference type="InterPro" id="IPR001610">
    <property type="entry name" value="PAC"/>
</dbReference>
<dbReference type="Gene3D" id="1.10.287.130">
    <property type="match status" value="1"/>
</dbReference>
<dbReference type="NCBIfam" id="TIGR00229">
    <property type="entry name" value="sensory_box"/>
    <property type="match status" value="1"/>
</dbReference>
<dbReference type="EMBL" id="UOEX01000453">
    <property type="protein sequence ID" value="VAW42552.1"/>
    <property type="molecule type" value="Genomic_DNA"/>
</dbReference>
<proteinExistence type="predicted"/>
<dbReference type="InterPro" id="IPR001789">
    <property type="entry name" value="Sig_transdc_resp-reg_receiver"/>
</dbReference>
<dbReference type="PROSITE" id="PS50110">
    <property type="entry name" value="RESPONSE_REGULATORY"/>
    <property type="match status" value="1"/>
</dbReference>
<dbReference type="Pfam" id="PF00072">
    <property type="entry name" value="Response_reg"/>
    <property type="match status" value="1"/>
</dbReference>
<organism evidence="8">
    <name type="scientific">hydrothermal vent metagenome</name>
    <dbReference type="NCBI Taxonomy" id="652676"/>
    <lineage>
        <taxon>unclassified sequences</taxon>
        <taxon>metagenomes</taxon>
        <taxon>ecological metagenomes</taxon>
    </lineage>
</organism>
<sequence>MTNDTDIASRAAVLAEELQDRDKLLKDLLTFSHKLLLTSDKKKLYRICDQTAKDLLHLDFSTLLLLGDNDNSLVIRHTIGFPPTMVDSYILEEGQGLSTIVLKEKRMITVIDHETEQRFTVPPIVFKKKITSAICAPMMLGDEVLGVLIGHTLQRHVFNETEQIIYQSLANQSAVAIKNTTSYSALKEKETLLSTIIDTVRNPIFCKDNKGGCLACNSAFADFVGCSCDEIINCGTKNAAQLKLAEVYEESDQSLWERGGRQQYETKVEHADGSIRDVLLCKASFCNDSGEVAGIVGTIMDITEQKQEAEEKEQILLQMQHVQKLESLGVLAGGIAHDFNNLLMAILGNADLALAEISPFSAARHNLEAIESASRRAADLCRQMLAYSGKGKFVIQQLNCNELVEEMTHMLEISISKKAVMKFNLADKVPPIEADATQIRQIIMNLVINASDAINDKSGIISITTGAMECDRDYLTETYIDEQLPEGIYSYIEVADTGCGMDEETKAKMFDPFFTTKFTGRGLGMAAVLGIVRGHNGALKIYSEPSRGTTIKLIFPIAANQDVKEKNEGRQDKNWQGKGLILLVDDEETIRAVGRQMLEYLGFSVITAADGQEATKTFKARAAEINLVLMDLTMPHMDGEEAYREMRRIDSTVQVIMASGYNEQEVTQRFVGKGLAGFIQKPFMIDDLRDILRQSMIT</sequence>
<dbReference type="SMART" id="SM00065">
    <property type="entry name" value="GAF"/>
    <property type="match status" value="1"/>
</dbReference>
<dbReference type="AlphaFoldDB" id="A0A3B0VU13"/>
<dbReference type="InterPro" id="IPR005467">
    <property type="entry name" value="His_kinase_dom"/>
</dbReference>
<dbReference type="InterPro" id="IPR003594">
    <property type="entry name" value="HATPase_dom"/>
</dbReference>
<dbReference type="SUPFAM" id="SSF55874">
    <property type="entry name" value="ATPase domain of HSP90 chaperone/DNA topoisomerase II/histidine kinase"/>
    <property type="match status" value="1"/>
</dbReference>
<evidence type="ECO:0000313" key="8">
    <source>
        <dbReference type="EMBL" id="VAW42552.1"/>
    </source>
</evidence>
<dbReference type="GO" id="GO:0008983">
    <property type="term" value="F:protein-glutamate O-methyltransferase activity"/>
    <property type="evidence" value="ECO:0007669"/>
    <property type="project" value="UniProtKB-EC"/>
</dbReference>
<dbReference type="InterPro" id="IPR004358">
    <property type="entry name" value="Sig_transdc_His_kin-like_C"/>
</dbReference>
<dbReference type="SUPFAM" id="SSF55785">
    <property type="entry name" value="PYP-like sensor domain (PAS domain)"/>
    <property type="match status" value="1"/>
</dbReference>
<dbReference type="PRINTS" id="PR00344">
    <property type="entry name" value="BCTRLSENSOR"/>
</dbReference>
<dbReference type="InterPro" id="IPR013656">
    <property type="entry name" value="PAS_4"/>
</dbReference>
<dbReference type="PROSITE" id="PS50112">
    <property type="entry name" value="PAS"/>
    <property type="match status" value="1"/>
</dbReference>
<dbReference type="Gene3D" id="3.30.450.20">
    <property type="entry name" value="PAS domain"/>
    <property type="match status" value="1"/>
</dbReference>
<dbReference type="Pfam" id="PF02518">
    <property type="entry name" value="HATPase_c"/>
    <property type="match status" value="1"/>
</dbReference>
<dbReference type="PANTHER" id="PTHR43065">
    <property type="entry name" value="SENSOR HISTIDINE KINASE"/>
    <property type="match status" value="1"/>
</dbReference>
<dbReference type="InterPro" id="IPR036097">
    <property type="entry name" value="HisK_dim/P_sf"/>
</dbReference>
<dbReference type="InterPro" id="IPR000700">
    <property type="entry name" value="PAS-assoc_C"/>
</dbReference>
<dbReference type="GO" id="GO:0000155">
    <property type="term" value="F:phosphorelay sensor kinase activity"/>
    <property type="evidence" value="ECO:0007669"/>
    <property type="project" value="InterPro"/>
</dbReference>
<dbReference type="InterPro" id="IPR029016">
    <property type="entry name" value="GAF-like_dom_sf"/>
</dbReference>
<keyword evidence="8" id="KW-0489">Methyltransferase</keyword>
<protein>
    <submittedName>
        <fullName evidence="8">Chemotaxis protein methyltransferase CheR</fullName>
        <ecNumber evidence="8">2.1.1.80</ecNumber>
    </submittedName>
</protein>
<dbReference type="Gene3D" id="3.30.565.10">
    <property type="entry name" value="Histidine kinase-like ATPase, C-terminal domain"/>
    <property type="match status" value="1"/>
</dbReference>
<gene>
    <name evidence="8" type="ORF">MNBD_DELTA03-516</name>
</gene>
<dbReference type="InterPro" id="IPR000014">
    <property type="entry name" value="PAS"/>
</dbReference>
<dbReference type="PANTHER" id="PTHR43065:SF42">
    <property type="entry name" value="TWO-COMPONENT SENSOR PPRA"/>
    <property type="match status" value="1"/>
</dbReference>
<name>A0A3B0VU13_9ZZZZ</name>
<evidence type="ECO:0000256" key="2">
    <source>
        <dbReference type="ARBA" id="ARBA00022679"/>
    </source>
</evidence>
<dbReference type="GO" id="GO:0032259">
    <property type="term" value="P:methylation"/>
    <property type="evidence" value="ECO:0007669"/>
    <property type="project" value="UniProtKB-KW"/>
</dbReference>
<dbReference type="InterPro" id="IPR011006">
    <property type="entry name" value="CheY-like_superfamily"/>
</dbReference>
<dbReference type="InterPro" id="IPR036890">
    <property type="entry name" value="HATPase_C_sf"/>
</dbReference>
<dbReference type="Pfam" id="PF01590">
    <property type="entry name" value="GAF"/>
    <property type="match status" value="1"/>
</dbReference>
<dbReference type="CDD" id="cd17546">
    <property type="entry name" value="REC_hyHK_CKI1_RcsC-like"/>
    <property type="match status" value="1"/>
</dbReference>
<feature type="domain" description="Response regulatory" evidence="5">
    <location>
        <begin position="580"/>
        <end position="696"/>
    </location>
</feature>
<keyword evidence="1" id="KW-0597">Phosphoprotein</keyword>
<evidence type="ECO:0000256" key="3">
    <source>
        <dbReference type="ARBA" id="ARBA00022777"/>
    </source>
</evidence>
<dbReference type="InterPro" id="IPR035965">
    <property type="entry name" value="PAS-like_dom_sf"/>
</dbReference>
<dbReference type="PROSITE" id="PS50109">
    <property type="entry name" value="HIS_KIN"/>
    <property type="match status" value="1"/>
</dbReference>
<evidence type="ECO:0000259" key="5">
    <source>
        <dbReference type="PROSITE" id="PS50110"/>
    </source>
</evidence>
<dbReference type="InterPro" id="IPR003018">
    <property type="entry name" value="GAF"/>
</dbReference>
<dbReference type="CDD" id="cd00130">
    <property type="entry name" value="PAS"/>
    <property type="match status" value="1"/>
</dbReference>
<evidence type="ECO:0000259" key="7">
    <source>
        <dbReference type="PROSITE" id="PS50113"/>
    </source>
</evidence>
<dbReference type="SMART" id="SM00448">
    <property type="entry name" value="REC"/>
    <property type="match status" value="1"/>
</dbReference>
<dbReference type="SMART" id="SM00086">
    <property type="entry name" value="PAC"/>
    <property type="match status" value="1"/>
</dbReference>
<dbReference type="SMART" id="SM00387">
    <property type="entry name" value="HATPase_c"/>
    <property type="match status" value="1"/>
</dbReference>
<dbReference type="InterPro" id="IPR003661">
    <property type="entry name" value="HisK_dim/P_dom"/>
</dbReference>
<dbReference type="SMART" id="SM00388">
    <property type="entry name" value="HisKA"/>
    <property type="match status" value="1"/>
</dbReference>
<evidence type="ECO:0000259" key="6">
    <source>
        <dbReference type="PROSITE" id="PS50112"/>
    </source>
</evidence>
<dbReference type="EC" id="2.1.1.80" evidence="8"/>
<feature type="domain" description="Histidine kinase" evidence="4">
    <location>
        <begin position="334"/>
        <end position="559"/>
    </location>
</feature>
<dbReference type="SUPFAM" id="SSF55781">
    <property type="entry name" value="GAF domain-like"/>
    <property type="match status" value="1"/>
</dbReference>
<reference evidence="8" key="1">
    <citation type="submission" date="2018-06" db="EMBL/GenBank/DDBJ databases">
        <authorList>
            <person name="Zhirakovskaya E."/>
        </authorList>
    </citation>
    <scope>NUCLEOTIDE SEQUENCE</scope>
</reference>
<accession>A0A3B0VU13</accession>
<keyword evidence="3" id="KW-0418">Kinase</keyword>
<evidence type="ECO:0000259" key="4">
    <source>
        <dbReference type="PROSITE" id="PS50109"/>
    </source>
</evidence>